<protein>
    <recommendedName>
        <fullName evidence="5">Phage capsid protein</fullName>
    </recommendedName>
</protein>
<keyword evidence="2" id="KW-0812">Transmembrane</keyword>
<evidence type="ECO:0000313" key="4">
    <source>
        <dbReference type="Proteomes" id="UP000613512"/>
    </source>
</evidence>
<evidence type="ECO:0000313" key="3">
    <source>
        <dbReference type="EMBL" id="GGA60142.1"/>
    </source>
</evidence>
<comment type="caution">
    <text evidence="3">The sequence shown here is derived from an EMBL/GenBank/DDBJ whole genome shotgun (WGS) entry which is preliminary data.</text>
</comment>
<keyword evidence="4" id="KW-1185">Reference proteome</keyword>
<dbReference type="Pfam" id="PF19893">
    <property type="entry name" value="DUF6366"/>
    <property type="match status" value="1"/>
</dbReference>
<organism evidence="3 4">
    <name type="scientific">Ornithinibacillus halotolerans</name>
    <dbReference type="NCBI Taxonomy" id="1274357"/>
    <lineage>
        <taxon>Bacteria</taxon>
        <taxon>Bacillati</taxon>
        <taxon>Bacillota</taxon>
        <taxon>Bacilli</taxon>
        <taxon>Bacillales</taxon>
        <taxon>Bacillaceae</taxon>
        <taxon>Ornithinibacillus</taxon>
    </lineage>
</organism>
<dbReference type="RefSeq" id="WP_188382649.1">
    <property type="nucleotide sequence ID" value="NZ_BMEY01000001.1"/>
</dbReference>
<feature type="region of interest" description="Disordered" evidence="1">
    <location>
        <begin position="1"/>
        <end position="28"/>
    </location>
</feature>
<reference evidence="3" key="2">
    <citation type="submission" date="2020-09" db="EMBL/GenBank/DDBJ databases">
        <authorList>
            <person name="Sun Q."/>
            <person name="Zhou Y."/>
        </authorList>
    </citation>
    <scope>NUCLEOTIDE SEQUENCE</scope>
    <source>
        <strain evidence="3">CGMCC 1.12408</strain>
    </source>
</reference>
<keyword evidence="2" id="KW-0472">Membrane</keyword>
<feature type="compositionally biased region" description="Basic and acidic residues" evidence="1">
    <location>
        <begin position="7"/>
        <end position="21"/>
    </location>
</feature>
<dbReference type="Proteomes" id="UP000613512">
    <property type="component" value="Unassembled WGS sequence"/>
</dbReference>
<name>A0A916RKU2_9BACI</name>
<keyword evidence="2" id="KW-1133">Transmembrane helix</keyword>
<dbReference type="InterPro" id="IPR045946">
    <property type="entry name" value="DUF6366"/>
</dbReference>
<evidence type="ECO:0000256" key="1">
    <source>
        <dbReference type="SAM" id="MobiDB-lite"/>
    </source>
</evidence>
<evidence type="ECO:0008006" key="5">
    <source>
        <dbReference type="Google" id="ProtNLM"/>
    </source>
</evidence>
<gene>
    <name evidence="3" type="ORF">GCM10008025_00210</name>
</gene>
<evidence type="ECO:0000256" key="2">
    <source>
        <dbReference type="SAM" id="Phobius"/>
    </source>
</evidence>
<feature type="transmembrane region" description="Helical" evidence="2">
    <location>
        <begin position="39"/>
        <end position="61"/>
    </location>
</feature>
<dbReference type="EMBL" id="BMEY01000001">
    <property type="protein sequence ID" value="GGA60142.1"/>
    <property type="molecule type" value="Genomic_DNA"/>
</dbReference>
<accession>A0A916RKU2</accession>
<sequence length="63" mass="7097">MRNNKVNPEETREKLRQEELKNPSSSVQGSNLSDLVGGFSWKATGILLLVIVLGFIVYAVFFR</sequence>
<proteinExistence type="predicted"/>
<reference evidence="3" key="1">
    <citation type="journal article" date="2014" name="Int. J. Syst. Evol. Microbiol.">
        <title>Complete genome sequence of Corynebacterium casei LMG S-19264T (=DSM 44701T), isolated from a smear-ripened cheese.</title>
        <authorList>
            <consortium name="US DOE Joint Genome Institute (JGI-PGF)"/>
            <person name="Walter F."/>
            <person name="Albersmeier A."/>
            <person name="Kalinowski J."/>
            <person name="Ruckert C."/>
        </authorList>
    </citation>
    <scope>NUCLEOTIDE SEQUENCE</scope>
    <source>
        <strain evidence="3">CGMCC 1.12408</strain>
    </source>
</reference>
<dbReference type="AlphaFoldDB" id="A0A916RKU2"/>